<gene>
    <name evidence="1" type="ORF">XENOCAPTIV_019030</name>
</gene>
<protein>
    <submittedName>
        <fullName evidence="1">Uncharacterized protein</fullName>
    </submittedName>
</protein>
<comment type="caution">
    <text evidence="1">The sequence shown here is derived from an EMBL/GenBank/DDBJ whole genome shotgun (WGS) entry which is preliminary data.</text>
</comment>
<reference evidence="1 2" key="1">
    <citation type="submission" date="2021-06" db="EMBL/GenBank/DDBJ databases">
        <authorList>
            <person name="Palmer J.M."/>
        </authorList>
    </citation>
    <scope>NUCLEOTIDE SEQUENCE [LARGE SCALE GENOMIC DNA]</scope>
    <source>
        <strain evidence="1 2">XC_2019</strain>
        <tissue evidence="1">Muscle</tissue>
    </source>
</reference>
<dbReference type="Proteomes" id="UP001434883">
    <property type="component" value="Unassembled WGS sequence"/>
</dbReference>
<evidence type="ECO:0000313" key="1">
    <source>
        <dbReference type="EMBL" id="MEQ2214755.1"/>
    </source>
</evidence>
<dbReference type="EMBL" id="JAHRIN010067619">
    <property type="protein sequence ID" value="MEQ2214755.1"/>
    <property type="molecule type" value="Genomic_DNA"/>
</dbReference>
<organism evidence="1 2">
    <name type="scientific">Xenoophorus captivus</name>
    <dbReference type="NCBI Taxonomy" id="1517983"/>
    <lineage>
        <taxon>Eukaryota</taxon>
        <taxon>Metazoa</taxon>
        <taxon>Chordata</taxon>
        <taxon>Craniata</taxon>
        <taxon>Vertebrata</taxon>
        <taxon>Euteleostomi</taxon>
        <taxon>Actinopterygii</taxon>
        <taxon>Neopterygii</taxon>
        <taxon>Teleostei</taxon>
        <taxon>Neoteleostei</taxon>
        <taxon>Acanthomorphata</taxon>
        <taxon>Ovalentaria</taxon>
        <taxon>Atherinomorphae</taxon>
        <taxon>Cyprinodontiformes</taxon>
        <taxon>Goodeidae</taxon>
        <taxon>Xenoophorus</taxon>
    </lineage>
</organism>
<evidence type="ECO:0000313" key="2">
    <source>
        <dbReference type="Proteomes" id="UP001434883"/>
    </source>
</evidence>
<keyword evidence="2" id="KW-1185">Reference proteome</keyword>
<sequence>MFLCLNMASSLLNSQFQPFICFYLFPLPSPKQKLQDHLLCTSSESLYILHFITPATPPAPECPSGSIHQSIQERQTTTVSERLSFIRCLRLCIQIHLGVCLEI</sequence>
<proteinExistence type="predicted"/>
<accession>A0ABV0S2H6</accession>
<name>A0ABV0S2H6_9TELE</name>